<dbReference type="Proteomes" id="UP001500748">
    <property type="component" value="Unassembled WGS sequence"/>
</dbReference>
<dbReference type="EMBL" id="BAABDU010000011">
    <property type="protein sequence ID" value="GAA3784328.1"/>
    <property type="molecule type" value="Genomic_DNA"/>
</dbReference>
<proteinExistence type="predicted"/>
<name>A0ABP7H7D0_9FLAO</name>
<dbReference type="RefSeq" id="WP_345147354.1">
    <property type="nucleotide sequence ID" value="NZ_BAABDU010000011.1"/>
</dbReference>
<reference evidence="2" key="1">
    <citation type="journal article" date="2019" name="Int. J. Syst. Evol. Microbiol.">
        <title>The Global Catalogue of Microorganisms (GCM) 10K type strain sequencing project: providing services to taxonomists for standard genome sequencing and annotation.</title>
        <authorList>
            <consortium name="The Broad Institute Genomics Platform"/>
            <consortium name="The Broad Institute Genome Sequencing Center for Infectious Disease"/>
            <person name="Wu L."/>
            <person name="Ma J."/>
        </authorList>
    </citation>
    <scope>NUCLEOTIDE SEQUENCE [LARGE SCALE GENOMIC DNA]</scope>
    <source>
        <strain evidence="2">JCM 17337</strain>
    </source>
</reference>
<organism evidence="1 2">
    <name type="scientific">Flavobacterium ginsengiterrae</name>
    <dbReference type="NCBI Taxonomy" id="871695"/>
    <lineage>
        <taxon>Bacteria</taxon>
        <taxon>Pseudomonadati</taxon>
        <taxon>Bacteroidota</taxon>
        <taxon>Flavobacteriia</taxon>
        <taxon>Flavobacteriales</taxon>
        <taxon>Flavobacteriaceae</taxon>
        <taxon>Flavobacterium</taxon>
    </lineage>
</organism>
<dbReference type="InterPro" id="IPR041408">
    <property type="entry name" value="Hcp_Tssd"/>
</dbReference>
<keyword evidence="2" id="KW-1185">Reference proteome</keyword>
<accession>A0ABP7H7D0</accession>
<evidence type="ECO:0000313" key="1">
    <source>
        <dbReference type="EMBL" id="GAA3784328.1"/>
    </source>
</evidence>
<gene>
    <name evidence="1" type="ORF">GCM10022423_47050</name>
</gene>
<evidence type="ECO:0008006" key="3">
    <source>
        <dbReference type="Google" id="ProtNLM"/>
    </source>
</evidence>
<dbReference type="Pfam" id="PF17642">
    <property type="entry name" value="TssD"/>
    <property type="match status" value="1"/>
</dbReference>
<sequence>MSFLAKLQIDGEEFNVLDFNIKFSKEIDSLNKPVGSTKGGTVKITIEANQSTSFLSWMLSSDLTKDGKITFFRRDAMSKMRELVFEKTYCISYYEEFNSTNEIPMIISMELTAKELVFGDAKFFKKWISLT</sequence>
<comment type="caution">
    <text evidence="1">The sequence shown here is derived from an EMBL/GenBank/DDBJ whole genome shotgun (WGS) entry which is preliminary data.</text>
</comment>
<protein>
    <recommendedName>
        <fullName evidence="3">Phage tail protein</fullName>
    </recommendedName>
</protein>
<evidence type="ECO:0000313" key="2">
    <source>
        <dbReference type="Proteomes" id="UP001500748"/>
    </source>
</evidence>